<sequence>MKCAYFVRPHIGGTYSVFTRMRASLARSDIELRWLATGAAGDTVNVPEGQGLEDAERQGDAIDRMGVLDEETRAKRIVDFLRDNRFDAVFVNVLSQRFETNLVRYLPADILRIMIVHSITPGTYEAARAIRDHVHATVGVSNRCRDDLVRGYGFDASRTLVIPNGLSRDPHIGRAPSRNADGKPIRLLHLGRIDDSSKGVFWLPGILRRLSCDYHLTVAGDGPDLEALRHKLEPFGDKVSFTGWVAPSDVSWLVSQHDALVMPSRYEGCPMTLMEAMSQGCPAIVSRIAGVTNMIITDGEDGMLFPIGDCGRAAQQIDRLAGDLPLRNRMAEAAVQKVTSTFDSDIVGGAYVNLLQKLHRDRPEIAPPLALSQWSMPNALHKNLRSRLPQPVKNWLRRIRERMYAGWSAA</sequence>
<protein>
    <submittedName>
        <fullName evidence="1">Glycosyltransferase family 4 protein</fullName>
    </submittedName>
</protein>
<comment type="caution">
    <text evidence="1">The sequence shown here is derived from an EMBL/GenBank/DDBJ whole genome shotgun (WGS) entry which is preliminary data.</text>
</comment>
<keyword evidence="1" id="KW-0808">Transferase</keyword>
<dbReference type="GO" id="GO:0016740">
    <property type="term" value="F:transferase activity"/>
    <property type="evidence" value="ECO:0007669"/>
    <property type="project" value="UniProtKB-KW"/>
</dbReference>
<dbReference type="EMBL" id="JABFCY010000015">
    <property type="protein sequence ID" value="NNU62631.1"/>
    <property type="molecule type" value="Genomic_DNA"/>
</dbReference>
<dbReference type="RefSeq" id="WP_171319011.1">
    <property type="nucleotide sequence ID" value="NZ_JABFCY010000015.1"/>
</dbReference>
<dbReference type="PANTHER" id="PTHR12526:SF637">
    <property type="entry name" value="GLYCOSYLTRANSFERASE EPSF-RELATED"/>
    <property type="match status" value="1"/>
</dbReference>
<name>A0A849KLU6_9HYPH</name>
<dbReference type="CDD" id="cd03801">
    <property type="entry name" value="GT4_PimA-like"/>
    <property type="match status" value="1"/>
</dbReference>
<gene>
    <name evidence="1" type="ORF">HKX02_20565</name>
</gene>
<evidence type="ECO:0000313" key="1">
    <source>
        <dbReference type="EMBL" id="NNU62631.1"/>
    </source>
</evidence>
<dbReference type="AlphaFoldDB" id="A0A849KLU6"/>
<dbReference type="Gene3D" id="3.40.50.2000">
    <property type="entry name" value="Glycogen Phosphorylase B"/>
    <property type="match status" value="2"/>
</dbReference>
<evidence type="ECO:0000313" key="2">
    <source>
        <dbReference type="Proteomes" id="UP000574931"/>
    </source>
</evidence>
<dbReference type="SUPFAM" id="SSF53756">
    <property type="entry name" value="UDP-Glycosyltransferase/glycogen phosphorylase"/>
    <property type="match status" value="1"/>
</dbReference>
<accession>A0A849KLU6</accession>
<reference evidence="1 2" key="1">
    <citation type="submission" date="2020-05" db="EMBL/GenBank/DDBJ databases">
        <title>Draft Genome Sequence of Ochrobactrum soli Isolated from Stable Fly Gut.</title>
        <authorList>
            <person name="Pileggi M.T."/>
            <person name="Vazhakkala L.J."/>
            <person name="Wong C.N."/>
        </authorList>
    </citation>
    <scope>NUCLEOTIDE SEQUENCE [LARGE SCALE GENOMIC DNA]</scope>
    <source>
        <strain evidence="1 2">MTP-C0764</strain>
    </source>
</reference>
<keyword evidence="2" id="KW-1185">Reference proteome</keyword>
<dbReference type="Pfam" id="PF13692">
    <property type="entry name" value="Glyco_trans_1_4"/>
    <property type="match status" value="1"/>
</dbReference>
<dbReference type="PANTHER" id="PTHR12526">
    <property type="entry name" value="GLYCOSYLTRANSFERASE"/>
    <property type="match status" value="1"/>
</dbReference>
<organism evidence="1 2">
    <name type="scientific">Ochrobactrum soli</name>
    <dbReference type="NCBI Taxonomy" id="2448455"/>
    <lineage>
        <taxon>Bacteria</taxon>
        <taxon>Pseudomonadati</taxon>
        <taxon>Pseudomonadota</taxon>
        <taxon>Alphaproteobacteria</taxon>
        <taxon>Hyphomicrobiales</taxon>
        <taxon>Brucellaceae</taxon>
        <taxon>Brucella/Ochrobactrum group</taxon>
        <taxon>Ochrobactrum</taxon>
    </lineage>
</organism>
<dbReference type="Proteomes" id="UP000574931">
    <property type="component" value="Unassembled WGS sequence"/>
</dbReference>
<proteinExistence type="predicted"/>